<protein>
    <submittedName>
        <fullName evidence="2">Helix-turn-helix transcriptional regulator</fullName>
    </submittedName>
</protein>
<dbReference type="SMART" id="SM00530">
    <property type="entry name" value="HTH_XRE"/>
    <property type="match status" value="1"/>
</dbReference>
<reference evidence="2 3" key="1">
    <citation type="submission" date="2024-05" db="EMBL/GenBank/DDBJ databases">
        <authorList>
            <person name="Zhao H."/>
            <person name="Xu Y."/>
            <person name="Lin S."/>
            <person name="Spain J.C."/>
            <person name="Zhou N.-Y."/>
        </authorList>
    </citation>
    <scope>NUCLEOTIDE SEQUENCE [LARGE SCALE GENOMIC DNA]</scope>
    <source>
        <strain evidence="2 3">NEAU-NG30</strain>
    </source>
</reference>
<evidence type="ECO:0000259" key="1">
    <source>
        <dbReference type="PROSITE" id="PS50943"/>
    </source>
</evidence>
<dbReference type="Pfam" id="PF13560">
    <property type="entry name" value="HTH_31"/>
    <property type="match status" value="1"/>
</dbReference>
<accession>A0ABV0LFK9</accession>
<dbReference type="PROSITE" id="PS50943">
    <property type="entry name" value="HTH_CROC1"/>
    <property type="match status" value="1"/>
</dbReference>
<name>A0ABV0LFK9_9PSEU</name>
<dbReference type="Proteomes" id="UP001440984">
    <property type="component" value="Unassembled WGS sequence"/>
</dbReference>
<evidence type="ECO:0000313" key="2">
    <source>
        <dbReference type="EMBL" id="MEQ0560724.1"/>
    </source>
</evidence>
<dbReference type="Pfam" id="PF19054">
    <property type="entry name" value="DUF5753"/>
    <property type="match status" value="1"/>
</dbReference>
<gene>
    <name evidence="2" type="ORF">ABJI51_16685</name>
</gene>
<feature type="domain" description="HTH cro/C1-type" evidence="1">
    <location>
        <begin position="35"/>
        <end position="81"/>
    </location>
</feature>
<proteinExistence type="predicted"/>
<dbReference type="InterPro" id="IPR043917">
    <property type="entry name" value="DUF5753"/>
</dbReference>
<dbReference type="InterPro" id="IPR001387">
    <property type="entry name" value="Cro/C1-type_HTH"/>
</dbReference>
<sequence>MARTNTEIPAATSRQRTLAGLLRTVFDQAKARDSKVTMRQLATQLGIHHSTVSRWLSGEVVPDPEQVSAFLACLGVVGDEREKIMRLARGQASADTWVTTGPPGINDQQTAAVELQSQATAMIEWQPLVVCRLLQTEAYARWVISNKYQKKISRAELEHRVALRMGLQHAVLRDDDNDALPFLAILGIPAIRGRIGASSADGPNAIMLPQLKHLARVCRDRSNIKVRLVEVEGDWHGGLLGSFVVYEFAPPMPSIVCLEHHRTASFVDDSTDVKAYHDLRDELLALAYEEDESLALIEAEIEKREKTRSE</sequence>
<keyword evidence="3" id="KW-1185">Reference proteome</keyword>
<comment type="caution">
    <text evidence="2">The sequence shown here is derived from an EMBL/GenBank/DDBJ whole genome shotgun (WGS) entry which is preliminary data.</text>
</comment>
<evidence type="ECO:0000313" key="3">
    <source>
        <dbReference type="Proteomes" id="UP001440984"/>
    </source>
</evidence>
<dbReference type="InterPro" id="IPR010982">
    <property type="entry name" value="Lambda_DNA-bd_dom_sf"/>
</dbReference>
<organism evidence="2 3">
    <name type="scientific">Amycolatopsis melonis</name>
    <dbReference type="NCBI Taxonomy" id="3156488"/>
    <lineage>
        <taxon>Bacteria</taxon>
        <taxon>Bacillati</taxon>
        <taxon>Actinomycetota</taxon>
        <taxon>Actinomycetes</taxon>
        <taxon>Pseudonocardiales</taxon>
        <taxon>Pseudonocardiaceae</taxon>
        <taxon>Amycolatopsis</taxon>
    </lineage>
</organism>
<dbReference type="SUPFAM" id="SSF47413">
    <property type="entry name" value="lambda repressor-like DNA-binding domains"/>
    <property type="match status" value="1"/>
</dbReference>
<dbReference type="EMBL" id="JBDZYD010000005">
    <property type="protein sequence ID" value="MEQ0560724.1"/>
    <property type="molecule type" value="Genomic_DNA"/>
</dbReference>
<dbReference type="Gene3D" id="1.10.260.40">
    <property type="entry name" value="lambda repressor-like DNA-binding domains"/>
    <property type="match status" value="1"/>
</dbReference>
<dbReference type="RefSeq" id="WP_348951765.1">
    <property type="nucleotide sequence ID" value="NZ_JBDZYD010000005.1"/>
</dbReference>
<dbReference type="CDD" id="cd00093">
    <property type="entry name" value="HTH_XRE"/>
    <property type="match status" value="1"/>
</dbReference>